<comment type="caution">
    <text evidence="2">The sequence shown here is derived from an EMBL/GenBank/DDBJ whole genome shotgun (WGS) entry which is preliminary data.</text>
</comment>
<protein>
    <submittedName>
        <fullName evidence="2">Uncharacterized protein</fullName>
    </submittedName>
</protein>
<evidence type="ECO:0000256" key="1">
    <source>
        <dbReference type="SAM" id="MobiDB-lite"/>
    </source>
</evidence>
<accession>A0A8K0T6S1</accession>
<evidence type="ECO:0000313" key="3">
    <source>
        <dbReference type="Proteomes" id="UP000813444"/>
    </source>
</evidence>
<name>A0A8K0T6S1_9HYPO</name>
<keyword evidence="3" id="KW-1185">Reference proteome</keyword>
<sequence length="134" mass="14896">MRGRIESPNKSNAYLWVRRRRPQAAGNSKAQRAQGRDQQPAAQADGISIIQGQEPRLACGTSLGLAGRQRRGPPNHTVYYCEHLDEDKMTDWACWGLPDNATCLRIASLTCRTVVPIMRPPSSRTGTIPSRQLQ</sequence>
<feature type="region of interest" description="Disordered" evidence="1">
    <location>
        <begin position="1"/>
        <end position="46"/>
    </location>
</feature>
<dbReference type="EMBL" id="JAGPNK010000001">
    <property type="protein sequence ID" value="KAH7329132.1"/>
    <property type="molecule type" value="Genomic_DNA"/>
</dbReference>
<feature type="compositionally biased region" description="Polar residues" evidence="1">
    <location>
        <begin position="25"/>
        <end position="41"/>
    </location>
</feature>
<gene>
    <name evidence="2" type="ORF">B0I35DRAFT_419395</name>
</gene>
<organism evidence="2 3">
    <name type="scientific">Stachybotrys elegans</name>
    <dbReference type="NCBI Taxonomy" id="80388"/>
    <lineage>
        <taxon>Eukaryota</taxon>
        <taxon>Fungi</taxon>
        <taxon>Dikarya</taxon>
        <taxon>Ascomycota</taxon>
        <taxon>Pezizomycotina</taxon>
        <taxon>Sordariomycetes</taxon>
        <taxon>Hypocreomycetidae</taxon>
        <taxon>Hypocreales</taxon>
        <taxon>Stachybotryaceae</taxon>
        <taxon>Stachybotrys</taxon>
    </lineage>
</organism>
<proteinExistence type="predicted"/>
<dbReference type="Proteomes" id="UP000813444">
    <property type="component" value="Unassembled WGS sequence"/>
</dbReference>
<evidence type="ECO:0000313" key="2">
    <source>
        <dbReference type="EMBL" id="KAH7329132.1"/>
    </source>
</evidence>
<dbReference type="AlphaFoldDB" id="A0A8K0T6S1"/>
<reference evidence="2" key="1">
    <citation type="journal article" date="2021" name="Nat. Commun.">
        <title>Genetic determinants of endophytism in the Arabidopsis root mycobiome.</title>
        <authorList>
            <person name="Mesny F."/>
            <person name="Miyauchi S."/>
            <person name="Thiergart T."/>
            <person name="Pickel B."/>
            <person name="Atanasova L."/>
            <person name="Karlsson M."/>
            <person name="Huettel B."/>
            <person name="Barry K.W."/>
            <person name="Haridas S."/>
            <person name="Chen C."/>
            <person name="Bauer D."/>
            <person name="Andreopoulos W."/>
            <person name="Pangilinan J."/>
            <person name="LaButti K."/>
            <person name="Riley R."/>
            <person name="Lipzen A."/>
            <person name="Clum A."/>
            <person name="Drula E."/>
            <person name="Henrissat B."/>
            <person name="Kohler A."/>
            <person name="Grigoriev I.V."/>
            <person name="Martin F.M."/>
            <person name="Hacquard S."/>
        </authorList>
    </citation>
    <scope>NUCLEOTIDE SEQUENCE</scope>
    <source>
        <strain evidence="2">MPI-CAGE-CH-0235</strain>
    </source>
</reference>